<dbReference type="Proteomes" id="UP000297693">
    <property type="component" value="Unassembled WGS sequence"/>
</dbReference>
<keyword evidence="2 5" id="KW-0378">Hydrolase</keyword>
<dbReference type="GO" id="GO:0004771">
    <property type="term" value="F:sterol ester esterase activity"/>
    <property type="evidence" value="ECO:0007669"/>
    <property type="project" value="TreeGrafter"/>
</dbReference>
<proteinExistence type="inferred from homology"/>
<evidence type="ECO:0000256" key="1">
    <source>
        <dbReference type="ARBA" id="ARBA00010515"/>
    </source>
</evidence>
<dbReference type="InterPro" id="IPR013094">
    <property type="entry name" value="AB_hydrolase_3"/>
</dbReference>
<evidence type="ECO:0000313" key="5">
    <source>
        <dbReference type="EMBL" id="TGL57143.1"/>
    </source>
</evidence>
<dbReference type="Gene3D" id="3.40.50.1820">
    <property type="entry name" value="alpha/beta hydrolase"/>
    <property type="match status" value="1"/>
</dbReference>
<dbReference type="SMR" id="A0A4R9JVZ5"/>
<dbReference type="PROSITE" id="PS01174">
    <property type="entry name" value="LIPASE_GDXG_SER"/>
    <property type="match status" value="1"/>
</dbReference>
<dbReference type="InterPro" id="IPR029058">
    <property type="entry name" value="AB_hydrolase_fold"/>
</dbReference>
<name>A0A4R9JVZ5_9LEPT</name>
<accession>A0A4R9JVZ5</accession>
<comment type="caution">
    <text evidence="5">The sequence shown here is derived from an EMBL/GenBank/DDBJ whole genome shotgun (WGS) entry which is preliminary data.</text>
</comment>
<comment type="similarity">
    <text evidence="1">Belongs to the 'GDXG' lipolytic enzyme family.</text>
</comment>
<sequence>MLGIKRSLAHFVFSLPENWIYTLFGGATVENGNALNPKCQLACNVARVLPKLETLTPQKARKLFAENIRIFDEDPIHVSHMEDKLIPTPAASFIPFRLYNAHPQKGNLPIVIYFHGGGLSIGSVETHDAVCRRLAYYAKVIVASVDYRLAPEHPYPSAIDDCFQAYRYIRNSAYLLGGSPSAIAVAGDSAGGLLATAVCLRAKKEKIPLPVFQALLYPMTDVSRESESYETFGEKYILTRATMRWFIQNFTPNVADRTHAYNSPLTLDPKELKGMPPAYLATAGFDPLRDEGDAYAQALESAGVKVQHRHFSSLLHGYLQMVGLISAAKEAETDFHQAILSFFTSRKF</sequence>
<dbReference type="GO" id="GO:0005829">
    <property type="term" value="C:cytosol"/>
    <property type="evidence" value="ECO:0007669"/>
    <property type="project" value="TreeGrafter"/>
</dbReference>
<dbReference type="FunFam" id="3.40.50.1820:FF:000089">
    <property type="entry name" value="Alpha/beta hydrolase"/>
    <property type="match status" value="1"/>
</dbReference>
<dbReference type="PANTHER" id="PTHR23025:SF4">
    <property type="entry name" value="ALPHA_BETA HYDROLASE FOLD-3 DOMAIN-CONTAINING PROTEIN"/>
    <property type="match status" value="1"/>
</dbReference>
<dbReference type="GO" id="GO:0019433">
    <property type="term" value="P:triglyceride catabolic process"/>
    <property type="evidence" value="ECO:0007669"/>
    <property type="project" value="TreeGrafter"/>
</dbReference>
<keyword evidence="6" id="KW-1185">Reference proteome</keyword>
<feature type="domain" description="Alpha/beta hydrolase fold-3" evidence="4">
    <location>
        <begin position="111"/>
        <end position="319"/>
    </location>
</feature>
<reference evidence="5" key="1">
    <citation type="journal article" date="2019" name="PLoS Negl. Trop. Dis.">
        <title>Revisiting the worldwide diversity of Leptospira species in the environment.</title>
        <authorList>
            <person name="Vincent A.T."/>
            <person name="Schiettekatte O."/>
            <person name="Bourhy P."/>
            <person name="Veyrier F.J."/>
            <person name="Picardeau M."/>
        </authorList>
    </citation>
    <scope>NUCLEOTIDE SEQUENCE [LARGE SCALE GENOMIC DNA]</scope>
    <source>
        <strain evidence="5">201702476</strain>
    </source>
</reference>
<dbReference type="Pfam" id="PF07859">
    <property type="entry name" value="Abhydrolase_3"/>
    <property type="match status" value="1"/>
</dbReference>
<evidence type="ECO:0000313" key="6">
    <source>
        <dbReference type="Proteomes" id="UP000297693"/>
    </source>
</evidence>
<dbReference type="PANTHER" id="PTHR23025">
    <property type="entry name" value="TRIACYLGLYCEROL LIPASE"/>
    <property type="match status" value="1"/>
</dbReference>
<protein>
    <submittedName>
        <fullName evidence="5">Alpha/beta hydrolase</fullName>
    </submittedName>
</protein>
<dbReference type="EMBL" id="RQGD01000039">
    <property type="protein sequence ID" value="TGL57143.1"/>
    <property type="molecule type" value="Genomic_DNA"/>
</dbReference>
<dbReference type="OrthoDB" id="24847at2"/>
<evidence type="ECO:0000256" key="3">
    <source>
        <dbReference type="PROSITE-ProRule" id="PRU10038"/>
    </source>
</evidence>
<gene>
    <name evidence="5" type="ORF">EHQ58_15260</name>
</gene>
<dbReference type="GO" id="GO:0004806">
    <property type="term" value="F:triacylglycerol lipase activity"/>
    <property type="evidence" value="ECO:0007669"/>
    <property type="project" value="TreeGrafter"/>
</dbReference>
<organism evidence="5 6">
    <name type="scientific">Leptospira ognonensis</name>
    <dbReference type="NCBI Taxonomy" id="2484945"/>
    <lineage>
        <taxon>Bacteria</taxon>
        <taxon>Pseudomonadati</taxon>
        <taxon>Spirochaetota</taxon>
        <taxon>Spirochaetia</taxon>
        <taxon>Leptospirales</taxon>
        <taxon>Leptospiraceae</taxon>
        <taxon>Leptospira</taxon>
    </lineage>
</organism>
<evidence type="ECO:0000256" key="2">
    <source>
        <dbReference type="ARBA" id="ARBA00022801"/>
    </source>
</evidence>
<dbReference type="InterPro" id="IPR033140">
    <property type="entry name" value="Lipase_GDXG_put_SER_AS"/>
</dbReference>
<feature type="active site" evidence="3">
    <location>
        <position position="189"/>
    </location>
</feature>
<dbReference type="AlphaFoldDB" id="A0A4R9JVZ5"/>
<dbReference type="SUPFAM" id="SSF53474">
    <property type="entry name" value="alpha/beta-Hydrolases"/>
    <property type="match status" value="1"/>
</dbReference>
<evidence type="ECO:0000259" key="4">
    <source>
        <dbReference type="Pfam" id="PF07859"/>
    </source>
</evidence>
<dbReference type="RefSeq" id="WP_135624771.1">
    <property type="nucleotide sequence ID" value="NZ_RQGD01000039.1"/>
</dbReference>